<organism evidence="2 3">
    <name type="scientific">Gordonia hirsuta DSM 44140 = NBRC 16056</name>
    <dbReference type="NCBI Taxonomy" id="1121927"/>
    <lineage>
        <taxon>Bacteria</taxon>
        <taxon>Bacillati</taxon>
        <taxon>Actinomycetota</taxon>
        <taxon>Actinomycetes</taxon>
        <taxon>Mycobacteriales</taxon>
        <taxon>Gordoniaceae</taxon>
        <taxon>Gordonia</taxon>
    </lineage>
</organism>
<keyword evidence="1" id="KW-0472">Membrane</keyword>
<keyword evidence="3" id="KW-1185">Reference proteome</keyword>
<keyword evidence="1" id="KW-1133">Transmembrane helix</keyword>
<dbReference type="STRING" id="1121927.GOHSU_31_00230"/>
<keyword evidence="1" id="KW-0812">Transmembrane</keyword>
<comment type="caution">
    <text evidence="2">The sequence shown here is derived from an EMBL/GenBank/DDBJ whole genome shotgun (WGS) entry which is preliminary data.</text>
</comment>
<feature type="transmembrane region" description="Helical" evidence="1">
    <location>
        <begin position="116"/>
        <end position="138"/>
    </location>
</feature>
<protein>
    <submittedName>
        <fullName evidence="2">Uncharacterized protein</fullName>
    </submittedName>
</protein>
<dbReference type="Proteomes" id="UP000053405">
    <property type="component" value="Unassembled WGS sequence"/>
</dbReference>
<feature type="transmembrane region" description="Helical" evidence="1">
    <location>
        <begin position="178"/>
        <end position="202"/>
    </location>
</feature>
<sequence length="220" mass="24253">MTLPGAWRDPDDPDRIPTQAELDAEDLAELARTSQDRALTERYPRRPDDPGPAPVALTRDAMWMWYLSAATALVCLIYGLATLGSEIDRLTARLEPQMADVQTIDAQATAASIAGFWPPALLIGWLLAMAVTYPLLTGIARHHSRNLRSVYAAVCVVVALFVPLIADLLFAYDEVPAVIRVLAWVSFGALLASVVMTFRGGIGRWLPESMRVKPSRVWRQ</sequence>
<dbReference type="AlphaFoldDB" id="L7LDL8"/>
<dbReference type="EMBL" id="BANT01000031">
    <property type="protein sequence ID" value="GAC58162.1"/>
    <property type="molecule type" value="Genomic_DNA"/>
</dbReference>
<accession>L7LDL8</accession>
<dbReference type="eggNOG" id="ENOG5033SR9">
    <property type="taxonomic scope" value="Bacteria"/>
</dbReference>
<name>L7LDL8_9ACTN</name>
<evidence type="ECO:0000256" key="1">
    <source>
        <dbReference type="SAM" id="Phobius"/>
    </source>
</evidence>
<feature type="transmembrane region" description="Helical" evidence="1">
    <location>
        <begin position="150"/>
        <end position="172"/>
    </location>
</feature>
<feature type="transmembrane region" description="Helical" evidence="1">
    <location>
        <begin position="63"/>
        <end position="81"/>
    </location>
</feature>
<proteinExistence type="predicted"/>
<evidence type="ECO:0000313" key="3">
    <source>
        <dbReference type="Proteomes" id="UP000053405"/>
    </source>
</evidence>
<reference evidence="2 3" key="1">
    <citation type="submission" date="2012-12" db="EMBL/GenBank/DDBJ databases">
        <title>Whole genome shotgun sequence of Gordonia hirsuta NBRC 16056.</title>
        <authorList>
            <person name="Isaki-Nakamura S."/>
            <person name="Hosoyama A."/>
            <person name="Tsuchikane K."/>
            <person name="Katsumata H."/>
            <person name="Baba S."/>
            <person name="Yamazaki S."/>
            <person name="Fujita N."/>
        </authorList>
    </citation>
    <scope>NUCLEOTIDE SEQUENCE [LARGE SCALE GENOMIC DNA]</scope>
    <source>
        <strain evidence="2 3">NBRC 16056</strain>
    </source>
</reference>
<evidence type="ECO:0000313" key="2">
    <source>
        <dbReference type="EMBL" id="GAC58162.1"/>
    </source>
</evidence>
<gene>
    <name evidence="2" type="ORF">GOHSU_31_00230</name>
</gene>
<dbReference type="RefSeq" id="WP_005941785.1">
    <property type="nucleotide sequence ID" value="NZ_ATVK01000016.1"/>
</dbReference>
<dbReference type="OrthoDB" id="4376396at2"/>